<evidence type="ECO:0008006" key="3">
    <source>
        <dbReference type="Google" id="ProtNLM"/>
    </source>
</evidence>
<organism evidence="1 2">
    <name type="scientific">Rheinheimera marina</name>
    <dbReference type="NCBI Taxonomy" id="1774958"/>
    <lineage>
        <taxon>Bacteria</taxon>
        <taxon>Pseudomonadati</taxon>
        <taxon>Pseudomonadota</taxon>
        <taxon>Gammaproteobacteria</taxon>
        <taxon>Chromatiales</taxon>
        <taxon>Chromatiaceae</taxon>
        <taxon>Rheinheimera</taxon>
    </lineage>
</organism>
<dbReference type="RefSeq" id="WP_377333127.1">
    <property type="nucleotide sequence ID" value="NZ_JBHSGB010000006.1"/>
</dbReference>
<evidence type="ECO:0000313" key="1">
    <source>
        <dbReference type="EMBL" id="MFC4654939.1"/>
    </source>
</evidence>
<dbReference type="Proteomes" id="UP001595962">
    <property type="component" value="Unassembled WGS sequence"/>
</dbReference>
<protein>
    <recommendedName>
        <fullName evidence="3">Motility protein</fullName>
    </recommendedName>
</protein>
<dbReference type="EMBL" id="JBHSGB010000006">
    <property type="protein sequence ID" value="MFC4654939.1"/>
    <property type="molecule type" value="Genomic_DNA"/>
</dbReference>
<sequence length="65" mass="6637">MTTSISGAPGLSEGYEVLSASLAKKQQVADGRAALELLQSAAMPVAQLQSPSPVGNLGQNIDIRV</sequence>
<reference evidence="2" key="1">
    <citation type="journal article" date="2019" name="Int. J. Syst. Evol. Microbiol.">
        <title>The Global Catalogue of Microorganisms (GCM) 10K type strain sequencing project: providing services to taxonomists for standard genome sequencing and annotation.</title>
        <authorList>
            <consortium name="The Broad Institute Genomics Platform"/>
            <consortium name="The Broad Institute Genome Sequencing Center for Infectious Disease"/>
            <person name="Wu L."/>
            <person name="Ma J."/>
        </authorList>
    </citation>
    <scope>NUCLEOTIDE SEQUENCE [LARGE SCALE GENOMIC DNA]</scope>
    <source>
        <strain evidence="2">DT28</strain>
    </source>
</reference>
<keyword evidence="2" id="KW-1185">Reference proteome</keyword>
<gene>
    <name evidence="1" type="ORF">ACFO3I_07935</name>
</gene>
<accession>A0ABV9JL14</accession>
<name>A0ABV9JL14_9GAMM</name>
<comment type="caution">
    <text evidence="1">The sequence shown here is derived from an EMBL/GenBank/DDBJ whole genome shotgun (WGS) entry which is preliminary data.</text>
</comment>
<evidence type="ECO:0000313" key="2">
    <source>
        <dbReference type="Proteomes" id="UP001595962"/>
    </source>
</evidence>
<proteinExistence type="predicted"/>